<accession>A0AA42BU62</accession>
<evidence type="ECO:0000313" key="3">
    <source>
        <dbReference type="Proteomes" id="UP001165587"/>
    </source>
</evidence>
<sequence length="116" mass="13398">MTEPIASWIEGYRRAWESNDAADIGALFTEDAEYRDGPHSAPWIGREQIVERWLAQRDEPGEARFEWEVLSDDPALSFVQGVSTYASGRVYDNLWVIRRDTDGRASAFTDWWIERG</sequence>
<protein>
    <submittedName>
        <fullName evidence="2">Nuclear transport factor 2 family protein</fullName>
    </submittedName>
</protein>
<dbReference type="AlphaFoldDB" id="A0AA42BU62"/>
<dbReference type="Pfam" id="PF12680">
    <property type="entry name" value="SnoaL_2"/>
    <property type="match status" value="1"/>
</dbReference>
<dbReference type="EMBL" id="JANLCK010000009">
    <property type="protein sequence ID" value="MCS5727205.1"/>
    <property type="molecule type" value="Genomic_DNA"/>
</dbReference>
<dbReference type="SUPFAM" id="SSF54427">
    <property type="entry name" value="NTF2-like"/>
    <property type="match status" value="1"/>
</dbReference>
<organism evidence="2 3">
    <name type="scientific">Herbiconiux oxytropis</name>
    <dbReference type="NCBI Taxonomy" id="2970915"/>
    <lineage>
        <taxon>Bacteria</taxon>
        <taxon>Bacillati</taxon>
        <taxon>Actinomycetota</taxon>
        <taxon>Actinomycetes</taxon>
        <taxon>Micrococcales</taxon>
        <taxon>Microbacteriaceae</taxon>
        <taxon>Herbiconiux</taxon>
    </lineage>
</organism>
<proteinExistence type="predicted"/>
<evidence type="ECO:0000259" key="1">
    <source>
        <dbReference type="Pfam" id="PF12680"/>
    </source>
</evidence>
<dbReference type="Gene3D" id="3.10.450.50">
    <property type="match status" value="1"/>
</dbReference>
<dbReference type="InterPro" id="IPR032710">
    <property type="entry name" value="NTF2-like_dom_sf"/>
</dbReference>
<reference evidence="2" key="1">
    <citation type="submission" date="2022-08" db="EMBL/GenBank/DDBJ databases">
        <authorList>
            <person name="Deng Y."/>
            <person name="Han X.-F."/>
            <person name="Zhang Y.-Q."/>
        </authorList>
    </citation>
    <scope>NUCLEOTIDE SEQUENCE</scope>
    <source>
        <strain evidence="2">CPCC 203407</strain>
    </source>
</reference>
<feature type="domain" description="SnoaL-like" evidence="1">
    <location>
        <begin position="10"/>
        <end position="99"/>
    </location>
</feature>
<gene>
    <name evidence="2" type="ORF">N1028_14990</name>
</gene>
<comment type="caution">
    <text evidence="2">The sequence shown here is derived from an EMBL/GenBank/DDBJ whole genome shotgun (WGS) entry which is preliminary data.</text>
</comment>
<keyword evidence="3" id="KW-1185">Reference proteome</keyword>
<dbReference type="InterPro" id="IPR037401">
    <property type="entry name" value="SnoaL-like"/>
</dbReference>
<evidence type="ECO:0000313" key="2">
    <source>
        <dbReference type="EMBL" id="MCS5727205.1"/>
    </source>
</evidence>
<name>A0AA42BU62_9MICO</name>
<dbReference type="Proteomes" id="UP001165587">
    <property type="component" value="Unassembled WGS sequence"/>
</dbReference>
<dbReference type="RefSeq" id="WP_259530177.1">
    <property type="nucleotide sequence ID" value="NZ_JANLCK010000009.1"/>
</dbReference>